<reference evidence="6" key="1">
    <citation type="submission" date="2020-12" db="EMBL/GenBank/DDBJ databases">
        <title>The genome sequence of Inhella sp. 4Y17.</title>
        <authorList>
            <person name="Liu Y."/>
        </authorList>
    </citation>
    <scope>NUCLEOTIDE SEQUENCE</scope>
    <source>
        <strain evidence="6">4Y10</strain>
    </source>
</reference>
<dbReference type="HAMAP" id="MF_00374">
    <property type="entry name" value="Ribosomal_uL29"/>
    <property type="match status" value="1"/>
</dbReference>
<dbReference type="PANTHER" id="PTHR10916:SF0">
    <property type="entry name" value="LARGE RIBOSOMAL SUBUNIT PROTEIN UL29C"/>
    <property type="match status" value="1"/>
</dbReference>
<dbReference type="FunFam" id="1.10.287.310:FF:000001">
    <property type="entry name" value="50S ribosomal protein L29"/>
    <property type="match status" value="1"/>
</dbReference>
<organism evidence="6 7">
    <name type="scientific">Inhella gelatinilytica</name>
    <dbReference type="NCBI Taxonomy" id="2795030"/>
    <lineage>
        <taxon>Bacteria</taxon>
        <taxon>Pseudomonadati</taxon>
        <taxon>Pseudomonadota</taxon>
        <taxon>Betaproteobacteria</taxon>
        <taxon>Burkholderiales</taxon>
        <taxon>Sphaerotilaceae</taxon>
        <taxon>Inhella</taxon>
    </lineage>
</organism>
<comment type="caution">
    <text evidence="6">The sequence shown here is derived from an EMBL/GenBank/DDBJ whole genome shotgun (WGS) entry which is preliminary data.</text>
</comment>
<dbReference type="InterPro" id="IPR001854">
    <property type="entry name" value="Ribosomal_uL29"/>
</dbReference>
<dbReference type="GO" id="GO:0003735">
    <property type="term" value="F:structural constituent of ribosome"/>
    <property type="evidence" value="ECO:0007669"/>
    <property type="project" value="InterPro"/>
</dbReference>
<evidence type="ECO:0000256" key="5">
    <source>
        <dbReference type="HAMAP-Rule" id="MF_00374"/>
    </source>
</evidence>
<dbReference type="EMBL" id="JAEDAL010000008">
    <property type="protein sequence ID" value="MBH9554022.1"/>
    <property type="molecule type" value="Genomic_DNA"/>
</dbReference>
<keyword evidence="3 5" id="KW-0687">Ribonucleoprotein</keyword>
<protein>
    <recommendedName>
        <fullName evidence="4 5">Large ribosomal subunit protein uL29</fullName>
    </recommendedName>
</protein>
<evidence type="ECO:0000256" key="1">
    <source>
        <dbReference type="ARBA" id="ARBA00009254"/>
    </source>
</evidence>
<gene>
    <name evidence="5 6" type="primary">rpmC</name>
    <name evidence="6" type="ORF">I7X43_14340</name>
</gene>
<proteinExistence type="inferred from homology"/>
<dbReference type="AlphaFoldDB" id="A0A931IY31"/>
<dbReference type="PANTHER" id="PTHR10916">
    <property type="entry name" value="60S RIBOSOMAL PROTEIN L35/50S RIBOSOMAL PROTEIN L29"/>
    <property type="match status" value="1"/>
</dbReference>
<dbReference type="GO" id="GO:0022625">
    <property type="term" value="C:cytosolic large ribosomal subunit"/>
    <property type="evidence" value="ECO:0007669"/>
    <property type="project" value="TreeGrafter"/>
</dbReference>
<dbReference type="InterPro" id="IPR036049">
    <property type="entry name" value="Ribosomal_uL29_sf"/>
</dbReference>
<name>A0A931IY31_9BURK</name>
<comment type="similarity">
    <text evidence="1 5">Belongs to the universal ribosomal protein uL29 family.</text>
</comment>
<accession>A0A931IY31</accession>
<evidence type="ECO:0000313" key="7">
    <source>
        <dbReference type="Proteomes" id="UP000620139"/>
    </source>
</evidence>
<dbReference type="Pfam" id="PF00831">
    <property type="entry name" value="Ribosomal_L29"/>
    <property type="match status" value="1"/>
</dbReference>
<dbReference type="Gene3D" id="1.10.287.310">
    <property type="match status" value="1"/>
</dbReference>
<dbReference type="RefSeq" id="WP_198101640.1">
    <property type="nucleotide sequence ID" value="NZ_JAEDAL010000008.1"/>
</dbReference>
<dbReference type="CDD" id="cd00427">
    <property type="entry name" value="Ribosomal_L29_HIP"/>
    <property type="match status" value="1"/>
</dbReference>
<dbReference type="NCBIfam" id="TIGR00012">
    <property type="entry name" value="L29"/>
    <property type="match status" value="1"/>
</dbReference>
<keyword evidence="2 5" id="KW-0689">Ribosomal protein</keyword>
<dbReference type="GO" id="GO:0006412">
    <property type="term" value="P:translation"/>
    <property type="evidence" value="ECO:0007669"/>
    <property type="project" value="UniProtKB-UniRule"/>
</dbReference>
<dbReference type="SUPFAM" id="SSF46561">
    <property type="entry name" value="Ribosomal protein L29 (L29p)"/>
    <property type="match status" value="1"/>
</dbReference>
<evidence type="ECO:0000313" key="6">
    <source>
        <dbReference type="EMBL" id="MBH9554022.1"/>
    </source>
</evidence>
<keyword evidence="7" id="KW-1185">Reference proteome</keyword>
<evidence type="ECO:0000256" key="2">
    <source>
        <dbReference type="ARBA" id="ARBA00022980"/>
    </source>
</evidence>
<dbReference type="InterPro" id="IPR050063">
    <property type="entry name" value="Ribosomal_protein_uL29"/>
</dbReference>
<evidence type="ECO:0000256" key="4">
    <source>
        <dbReference type="ARBA" id="ARBA00035204"/>
    </source>
</evidence>
<sequence>MKASELRTKDVAALEKEVKDLLKAHFGLRMQKATQQLSNHSMLGQTRRDIARVKTVLAQKKKEAAK</sequence>
<evidence type="ECO:0000256" key="3">
    <source>
        <dbReference type="ARBA" id="ARBA00023274"/>
    </source>
</evidence>
<dbReference type="Proteomes" id="UP000620139">
    <property type="component" value="Unassembled WGS sequence"/>
</dbReference>
<dbReference type="InterPro" id="IPR018254">
    <property type="entry name" value="Ribosomal_uL29_CS"/>
</dbReference>
<dbReference type="PROSITE" id="PS00579">
    <property type="entry name" value="RIBOSOMAL_L29"/>
    <property type="match status" value="1"/>
</dbReference>